<proteinExistence type="predicted"/>
<dbReference type="EMBL" id="PXYL01000004">
    <property type="protein sequence ID" value="PSJ61190.1"/>
    <property type="molecule type" value="Genomic_DNA"/>
</dbReference>
<sequence length="119" mass="12659">MGEDGKFARVRRPRGKHWIVGVTSRVAAEEGQSALFIGALVPTGLQVGQSRGQVGADLVAWMAWPPLIAVVNDVSVGEAKFAEFGYKIAVEFWAIRALIDPGGRRIAVLSSCGQGAKPK</sequence>
<name>A0A2P7SFF1_9HYPH</name>
<evidence type="ECO:0000313" key="1">
    <source>
        <dbReference type="EMBL" id="PSJ61190.1"/>
    </source>
</evidence>
<comment type="caution">
    <text evidence="1">The sequence shown here is derived from an EMBL/GenBank/DDBJ whole genome shotgun (WGS) entry which is preliminary data.</text>
</comment>
<organism evidence="1 2">
    <name type="scientific">Pseudaminobacter soli</name>
    <name type="common">ex Li et al. 2025</name>
    <dbReference type="NCBI Taxonomy" id="1295366"/>
    <lineage>
        <taxon>Bacteria</taxon>
        <taxon>Pseudomonadati</taxon>
        <taxon>Pseudomonadota</taxon>
        <taxon>Alphaproteobacteria</taxon>
        <taxon>Hyphomicrobiales</taxon>
        <taxon>Phyllobacteriaceae</taxon>
        <taxon>Pseudaminobacter</taxon>
    </lineage>
</organism>
<dbReference type="Proteomes" id="UP000240653">
    <property type="component" value="Unassembled WGS sequence"/>
</dbReference>
<protein>
    <submittedName>
        <fullName evidence="1">Uncharacterized protein</fullName>
    </submittedName>
</protein>
<gene>
    <name evidence="1" type="ORF">C7I85_08865</name>
</gene>
<reference evidence="1 2" key="1">
    <citation type="submission" date="2018-03" db="EMBL/GenBank/DDBJ databases">
        <title>The draft genome of Mesorhizobium soli JCM 19897.</title>
        <authorList>
            <person name="Li L."/>
            <person name="Liu L."/>
            <person name="Liang L."/>
            <person name="Wang T."/>
            <person name="Zhang X."/>
        </authorList>
    </citation>
    <scope>NUCLEOTIDE SEQUENCE [LARGE SCALE GENOMIC DNA]</scope>
    <source>
        <strain evidence="1 2">JCM 19897</strain>
    </source>
</reference>
<dbReference type="AlphaFoldDB" id="A0A2P7SFF1"/>
<keyword evidence="2" id="KW-1185">Reference proteome</keyword>
<accession>A0A2P7SFF1</accession>
<evidence type="ECO:0000313" key="2">
    <source>
        <dbReference type="Proteomes" id="UP000240653"/>
    </source>
</evidence>